<dbReference type="Proteomes" id="UP000670947">
    <property type="component" value="Unassembled WGS sequence"/>
</dbReference>
<name>A0ABS3WHW3_9BACL</name>
<organism evidence="1 2">
    <name type="scientific">Paenibacillus artemisiicola</name>
    <dbReference type="NCBI Taxonomy" id="1172618"/>
    <lineage>
        <taxon>Bacteria</taxon>
        <taxon>Bacillati</taxon>
        <taxon>Bacillota</taxon>
        <taxon>Bacilli</taxon>
        <taxon>Bacillales</taxon>
        <taxon>Paenibacillaceae</taxon>
        <taxon>Paenibacillus</taxon>
    </lineage>
</organism>
<dbReference type="EMBL" id="JAGGDJ010000042">
    <property type="protein sequence ID" value="MBO7747918.1"/>
    <property type="molecule type" value="Genomic_DNA"/>
</dbReference>
<evidence type="ECO:0000313" key="1">
    <source>
        <dbReference type="EMBL" id="MBO7747918.1"/>
    </source>
</evidence>
<comment type="caution">
    <text evidence="1">The sequence shown here is derived from an EMBL/GenBank/DDBJ whole genome shotgun (WGS) entry which is preliminary data.</text>
</comment>
<proteinExistence type="predicted"/>
<protein>
    <submittedName>
        <fullName evidence="1">Short-chain dehydrogenase</fullName>
    </submittedName>
</protein>
<sequence length="314" mass="36609">MKPTLLKDEKLSYVWNTTDRIIEAISAIENNNLVDGFYISNGKNTRSSSMTHDAIEYLADYILECENLTTKMNEYNVLDHKRLQEVELFEQGLPLFKIDGEDFEVQLTDALINKKRLVKHEDPVHQKLKGDYAALCEGACLTELWCYQIIQNEHAKSLVEGCYGLIHYYRTKGLSKFTRHKIKELIFEEIGSIVRSNTKFETVKRRSGQKANKKQSIESLDEMTTNKYCRVFKMLVADKKAVKDPVKIIPFVDFEALIEMNISSRYLNYKDIETIELIQKHFNGNLIECLKVGGRYKTNKRRIESLIRKLEKNF</sequence>
<evidence type="ECO:0000313" key="2">
    <source>
        <dbReference type="Proteomes" id="UP000670947"/>
    </source>
</evidence>
<gene>
    <name evidence="1" type="ORF">I8J29_27375</name>
</gene>
<accession>A0ABS3WHW3</accession>
<reference evidence="1 2" key="1">
    <citation type="submission" date="2021-03" db="EMBL/GenBank/DDBJ databases">
        <title>Paenibacillus artemisicola MWE-103 whole genome sequence.</title>
        <authorList>
            <person name="Ham Y.J."/>
        </authorList>
    </citation>
    <scope>NUCLEOTIDE SEQUENCE [LARGE SCALE GENOMIC DNA]</scope>
    <source>
        <strain evidence="1 2">MWE-103</strain>
    </source>
</reference>
<keyword evidence="2" id="KW-1185">Reference proteome</keyword>